<reference evidence="4" key="1">
    <citation type="submission" date="2022-11" db="EMBL/GenBank/DDBJ databases">
        <authorList>
            <person name="Kikuchi T."/>
        </authorList>
    </citation>
    <scope>NUCLEOTIDE SEQUENCE</scope>
    <source>
        <strain evidence="4">PS1010</strain>
    </source>
</reference>
<dbReference type="Gene3D" id="3.40.50.410">
    <property type="entry name" value="von Willebrand factor, type A domain"/>
    <property type="match status" value="1"/>
</dbReference>
<dbReference type="CDD" id="cd00037">
    <property type="entry name" value="CLECT"/>
    <property type="match status" value="1"/>
</dbReference>
<feature type="domain" description="VWFA" evidence="3">
    <location>
        <begin position="40"/>
        <end position="225"/>
    </location>
</feature>
<keyword evidence="1" id="KW-0732">Signal</keyword>
<feature type="signal peptide" evidence="1">
    <location>
        <begin position="1"/>
        <end position="17"/>
    </location>
</feature>
<dbReference type="OrthoDB" id="5787264at2759"/>
<dbReference type="AlphaFoldDB" id="A0A9P1IBZ6"/>
<dbReference type="PROSITE" id="PS50234">
    <property type="entry name" value="VWFA"/>
    <property type="match status" value="1"/>
</dbReference>
<dbReference type="InterPro" id="IPR016187">
    <property type="entry name" value="CTDL_fold"/>
</dbReference>
<keyword evidence="5" id="KW-1185">Reference proteome</keyword>
<dbReference type="Gene3D" id="3.10.100.10">
    <property type="entry name" value="Mannose-Binding Protein A, subunit A"/>
    <property type="match status" value="1"/>
</dbReference>
<accession>A0A9P1IBZ6</accession>
<dbReference type="PANTHER" id="PTHR31024">
    <property type="entry name" value="C-TYPE LECTIN"/>
    <property type="match status" value="1"/>
</dbReference>
<evidence type="ECO:0000259" key="3">
    <source>
        <dbReference type="PROSITE" id="PS50234"/>
    </source>
</evidence>
<evidence type="ECO:0000256" key="1">
    <source>
        <dbReference type="SAM" id="SignalP"/>
    </source>
</evidence>
<dbReference type="PANTHER" id="PTHR31024:SF3">
    <property type="entry name" value="C-TYPE LECTIN-RELATED"/>
    <property type="match status" value="1"/>
</dbReference>
<evidence type="ECO:0000313" key="4">
    <source>
        <dbReference type="EMBL" id="CAI5441366.1"/>
    </source>
</evidence>
<dbReference type="SUPFAM" id="SSF56436">
    <property type="entry name" value="C-type lectin-like"/>
    <property type="match status" value="1"/>
</dbReference>
<comment type="caution">
    <text evidence="4">The sequence shown here is derived from an EMBL/GenBank/DDBJ whole genome shotgun (WGS) entry which is preliminary data.</text>
</comment>
<proteinExistence type="predicted"/>
<protein>
    <recommendedName>
        <fullName evidence="6">VWFA domain-containing protein</fullName>
    </recommendedName>
</protein>
<dbReference type="InterPro" id="IPR002035">
    <property type="entry name" value="VWF_A"/>
</dbReference>
<evidence type="ECO:0000313" key="5">
    <source>
        <dbReference type="Proteomes" id="UP001152747"/>
    </source>
</evidence>
<dbReference type="SMART" id="SM00034">
    <property type="entry name" value="CLECT"/>
    <property type="match status" value="1"/>
</dbReference>
<name>A0A9P1IBZ6_9PELO</name>
<dbReference type="Proteomes" id="UP001152747">
    <property type="component" value="Unassembled WGS sequence"/>
</dbReference>
<sequence length="391" mass="42160">MKSIIFFIALLIVGTRSQTASPSAYVDRECGQNLQTLWLDVVVVVDNSAGMTNTGLTQVASNIATVFLNGTQIGSNYTDPRSTRVSLVTYNSDAAITADLNTYQSIDDLMGGAFGALGAASPNTESTLQRGIAAAEQVLNNGRQGVRTNYKQAVIIYASEYSGTGEKDPKPAADRLKESGVQIITVAFNQDGNQALLAKLSEIASPGYNFTSLDTNIVGEIQGALLQINCFCPDLWVQYKADFNDRAAYKYGVCVRSAGLQSAWTPAKFACQNFAKTGFLVSEFSQQKHDFVFALVQNDPTVTAPFMYHIGLSKINGVWSWQQPAGQSVLPLQGYSKWNPGYATSVSSDTAVLNSQTGTNLDAGWQNISPYTVSKNYVCESNSCDTDNYCA</sequence>
<dbReference type="SUPFAM" id="SSF53300">
    <property type="entry name" value="vWA-like"/>
    <property type="match status" value="1"/>
</dbReference>
<dbReference type="GO" id="GO:0045087">
    <property type="term" value="P:innate immune response"/>
    <property type="evidence" value="ECO:0007669"/>
    <property type="project" value="TreeGrafter"/>
</dbReference>
<dbReference type="Pfam" id="PF00092">
    <property type="entry name" value="VWA"/>
    <property type="match status" value="1"/>
</dbReference>
<evidence type="ECO:0000259" key="2">
    <source>
        <dbReference type="PROSITE" id="PS50041"/>
    </source>
</evidence>
<dbReference type="InterPro" id="IPR016186">
    <property type="entry name" value="C-type_lectin-like/link_sf"/>
</dbReference>
<organism evidence="4 5">
    <name type="scientific">Caenorhabditis angaria</name>
    <dbReference type="NCBI Taxonomy" id="860376"/>
    <lineage>
        <taxon>Eukaryota</taxon>
        <taxon>Metazoa</taxon>
        <taxon>Ecdysozoa</taxon>
        <taxon>Nematoda</taxon>
        <taxon>Chromadorea</taxon>
        <taxon>Rhabditida</taxon>
        <taxon>Rhabditina</taxon>
        <taxon>Rhabditomorpha</taxon>
        <taxon>Rhabditoidea</taxon>
        <taxon>Rhabditidae</taxon>
        <taxon>Peloderinae</taxon>
        <taxon>Caenorhabditis</taxon>
    </lineage>
</organism>
<dbReference type="PROSITE" id="PS50041">
    <property type="entry name" value="C_TYPE_LECTIN_2"/>
    <property type="match status" value="1"/>
</dbReference>
<dbReference type="SMART" id="SM00327">
    <property type="entry name" value="VWA"/>
    <property type="match status" value="1"/>
</dbReference>
<dbReference type="FunFam" id="3.10.100.10:FF:000142">
    <property type="entry name" value="C-type LECtin"/>
    <property type="match status" value="1"/>
</dbReference>
<dbReference type="FunFam" id="3.40.50.410:FF:000136">
    <property type="entry name" value="C-type LECtin"/>
    <property type="match status" value="1"/>
</dbReference>
<dbReference type="EMBL" id="CANHGI010000002">
    <property type="protein sequence ID" value="CAI5441366.1"/>
    <property type="molecule type" value="Genomic_DNA"/>
</dbReference>
<feature type="domain" description="C-type lectin" evidence="2">
    <location>
        <begin position="250"/>
        <end position="380"/>
    </location>
</feature>
<evidence type="ECO:0008006" key="6">
    <source>
        <dbReference type="Google" id="ProtNLM"/>
    </source>
</evidence>
<gene>
    <name evidence="4" type="ORF">CAMP_LOCUS4003</name>
</gene>
<dbReference type="InterPro" id="IPR036465">
    <property type="entry name" value="vWFA_dom_sf"/>
</dbReference>
<dbReference type="InterPro" id="IPR001304">
    <property type="entry name" value="C-type_lectin-like"/>
</dbReference>
<feature type="chain" id="PRO_5040429401" description="VWFA domain-containing protein" evidence="1">
    <location>
        <begin position="18"/>
        <end position="391"/>
    </location>
</feature>